<dbReference type="PROSITE" id="PS00383">
    <property type="entry name" value="TYR_PHOSPHATASE_1"/>
    <property type="match status" value="1"/>
</dbReference>
<name>A0ABU5GY59_9BACT</name>
<evidence type="ECO:0000259" key="3">
    <source>
        <dbReference type="PROSITE" id="PS50056"/>
    </source>
</evidence>
<dbReference type="InterPro" id="IPR029021">
    <property type="entry name" value="Prot-tyrosine_phosphatase-like"/>
</dbReference>
<dbReference type="Gene3D" id="3.90.190.10">
    <property type="entry name" value="Protein tyrosine phosphatase superfamily"/>
    <property type="match status" value="1"/>
</dbReference>
<dbReference type="GO" id="GO:0004722">
    <property type="term" value="F:protein serine/threonine phosphatase activity"/>
    <property type="evidence" value="ECO:0007669"/>
    <property type="project" value="UniProtKB-EC"/>
</dbReference>
<dbReference type="GO" id="GO:0004725">
    <property type="term" value="F:protein tyrosine phosphatase activity"/>
    <property type="evidence" value="ECO:0007669"/>
    <property type="project" value="UniProtKB-EC"/>
</dbReference>
<gene>
    <name evidence="4" type="ORF">SYV04_07030</name>
</gene>
<dbReference type="InterPro" id="IPR000387">
    <property type="entry name" value="Tyr_Pase_dom"/>
</dbReference>
<organism evidence="4 5">
    <name type="scientific">Hyalangium rubrum</name>
    <dbReference type="NCBI Taxonomy" id="3103134"/>
    <lineage>
        <taxon>Bacteria</taxon>
        <taxon>Pseudomonadati</taxon>
        <taxon>Myxococcota</taxon>
        <taxon>Myxococcia</taxon>
        <taxon>Myxococcales</taxon>
        <taxon>Cystobacterineae</taxon>
        <taxon>Archangiaceae</taxon>
        <taxon>Hyalangium</taxon>
    </lineage>
</organism>
<dbReference type="InterPro" id="IPR020422">
    <property type="entry name" value="TYR_PHOSPHATASE_DUAL_dom"/>
</dbReference>
<dbReference type="PANTHER" id="PTHR47216">
    <property type="match status" value="1"/>
</dbReference>
<feature type="domain" description="Tyrosine-protein phosphatase" evidence="2">
    <location>
        <begin position="9"/>
        <end position="153"/>
    </location>
</feature>
<dbReference type="PROSITE" id="PS50054">
    <property type="entry name" value="TYR_PHOSPHATASE_DUAL"/>
    <property type="match status" value="1"/>
</dbReference>
<evidence type="ECO:0000313" key="5">
    <source>
        <dbReference type="Proteomes" id="UP001291309"/>
    </source>
</evidence>
<dbReference type="PANTHER" id="PTHR47216:SF4">
    <property type="entry name" value="OS01G0859400 PROTEIN"/>
    <property type="match status" value="1"/>
</dbReference>
<keyword evidence="1 4" id="KW-0378">Hydrolase</keyword>
<evidence type="ECO:0000256" key="1">
    <source>
        <dbReference type="ARBA" id="ARBA00022801"/>
    </source>
</evidence>
<proteinExistence type="predicted"/>
<dbReference type="PROSITE" id="PS50056">
    <property type="entry name" value="TYR_PHOSPHATASE_2"/>
    <property type="match status" value="1"/>
</dbReference>
<evidence type="ECO:0000259" key="2">
    <source>
        <dbReference type="PROSITE" id="PS50054"/>
    </source>
</evidence>
<keyword evidence="5" id="KW-1185">Reference proteome</keyword>
<dbReference type="SUPFAM" id="SSF52799">
    <property type="entry name" value="(Phosphotyrosine protein) phosphatases II"/>
    <property type="match status" value="1"/>
</dbReference>
<dbReference type="EMBL" id="JAXIVS010000002">
    <property type="protein sequence ID" value="MDY7226130.1"/>
    <property type="molecule type" value="Genomic_DNA"/>
</dbReference>
<feature type="domain" description="Tyrosine specific protein phosphatases" evidence="3">
    <location>
        <begin position="75"/>
        <end position="142"/>
    </location>
</feature>
<dbReference type="Proteomes" id="UP001291309">
    <property type="component" value="Unassembled WGS sequence"/>
</dbReference>
<dbReference type="RefSeq" id="WP_321544851.1">
    <property type="nucleotide sequence ID" value="NZ_JAXIVS010000002.1"/>
</dbReference>
<comment type="caution">
    <text evidence="4">The sequence shown here is derived from an EMBL/GenBank/DDBJ whole genome shotgun (WGS) entry which is preliminary data.</text>
</comment>
<evidence type="ECO:0000313" key="4">
    <source>
        <dbReference type="EMBL" id="MDY7226130.1"/>
    </source>
</evidence>
<sequence>MKEPGWKLNLNWITPQLAVGGRFPVEAVEHMALQLGIRHVVDVRVEARDDEHVLREHGITFLHLPTVDLRAINEEMLEDGVRWVSEHLELGHKVYIHCEHGVGRSATLALCVLVAQGDSPLEALERAKTARWQVAPSPEQLEAFMQWSEGWRARHGVPWKVPAFKALSEIAYRHLRKPPKVEEE</sequence>
<dbReference type="InterPro" id="IPR016130">
    <property type="entry name" value="Tyr_Pase_AS"/>
</dbReference>
<dbReference type="EC" id="3.1.3.16" evidence="4"/>
<reference evidence="4 5" key="1">
    <citation type="submission" date="2023-12" db="EMBL/GenBank/DDBJ databases">
        <title>the genome sequence of Hyalangium sp. s54d21.</title>
        <authorList>
            <person name="Zhang X."/>
        </authorList>
    </citation>
    <scope>NUCLEOTIDE SEQUENCE [LARGE SCALE GENOMIC DNA]</scope>
    <source>
        <strain evidence="5">s54d21</strain>
    </source>
</reference>
<dbReference type="Pfam" id="PF22784">
    <property type="entry name" value="PTP-SAK"/>
    <property type="match status" value="1"/>
</dbReference>
<accession>A0ABU5GY59</accession>
<dbReference type="InterPro" id="IPR057023">
    <property type="entry name" value="PTP-SAK"/>
</dbReference>
<dbReference type="CDD" id="cd14498">
    <property type="entry name" value="DSP"/>
    <property type="match status" value="1"/>
</dbReference>
<protein>
    <submittedName>
        <fullName evidence="4">Dual specificity protein phosphatase</fullName>
        <ecNumber evidence="4">3.1.3.16</ecNumber>
        <ecNumber evidence="4">3.1.3.48</ecNumber>
    </submittedName>
</protein>
<dbReference type="EC" id="3.1.3.48" evidence="4"/>